<dbReference type="GO" id="GO:0000502">
    <property type="term" value="C:proteasome complex"/>
    <property type="evidence" value="ECO:0007669"/>
    <property type="project" value="UniProtKB-KW"/>
</dbReference>
<dbReference type="Proteomes" id="UP001479436">
    <property type="component" value="Unassembled WGS sequence"/>
</dbReference>
<dbReference type="PROSITE" id="PS00854">
    <property type="entry name" value="PROTEASOME_BETA_1"/>
    <property type="match status" value="1"/>
</dbReference>
<gene>
    <name evidence="5" type="primary">PRE7_1</name>
    <name evidence="5" type="ORF">K7432_004307</name>
</gene>
<dbReference type="InterPro" id="IPR023333">
    <property type="entry name" value="Proteasome_suB-type"/>
</dbReference>
<dbReference type="GO" id="GO:0016787">
    <property type="term" value="F:hydrolase activity"/>
    <property type="evidence" value="ECO:0007669"/>
    <property type="project" value="UniProtKB-KW"/>
</dbReference>
<dbReference type="CDD" id="cd03757">
    <property type="entry name" value="proteasome_beta_type_1"/>
    <property type="match status" value="1"/>
</dbReference>
<dbReference type="SUPFAM" id="SSF56235">
    <property type="entry name" value="N-terminal nucleophile aminohydrolases (Ntn hydrolases)"/>
    <property type="match status" value="1"/>
</dbReference>
<keyword evidence="4" id="KW-0539">Nucleus</keyword>
<comment type="function">
    <text evidence="4">Component of the proteasome, a multicatalytic proteinase complex which is characterized by its ability to cleave peptides with Arg, Phe, Tyr, Leu, and Glu adjacent to the leaving group at neutral or slightly basic pH. The proteasome has an ATP-dependent proteolytic activity.</text>
</comment>
<keyword evidence="2 4" id="KW-0647">Proteasome</keyword>
<dbReference type="PANTHER" id="PTHR32194">
    <property type="entry name" value="METALLOPROTEASE TLDD"/>
    <property type="match status" value="1"/>
</dbReference>
<evidence type="ECO:0000256" key="2">
    <source>
        <dbReference type="ARBA" id="ARBA00022942"/>
    </source>
</evidence>
<proteinExistence type="inferred from homology"/>
<evidence type="ECO:0000256" key="1">
    <source>
        <dbReference type="ARBA" id="ARBA00022490"/>
    </source>
</evidence>
<dbReference type="PANTHER" id="PTHR32194:SF2">
    <property type="entry name" value="PROTEASOME SUBUNIT BETA TYPE-1"/>
    <property type="match status" value="1"/>
</dbReference>
<comment type="subunit">
    <text evidence="4">Component of the proteasome complex.</text>
</comment>
<evidence type="ECO:0000256" key="3">
    <source>
        <dbReference type="ARBA" id="ARBA00026071"/>
    </source>
</evidence>
<comment type="caution">
    <text evidence="5">The sequence shown here is derived from an EMBL/GenBank/DDBJ whole genome shotgun (WGS) entry which is preliminary data.</text>
</comment>
<reference evidence="5 6" key="1">
    <citation type="submission" date="2023-04" db="EMBL/GenBank/DDBJ databases">
        <title>Genome of Basidiobolus ranarum AG-B5.</title>
        <authorList>
            <person name="Stajich J.E."/>
            <person name="Carter-House D."/>
            <person name="Gryganskyi A."/>
        </authorList>
    </citation>
    <scope>NUCLEOTIDE SEQUENCE [LARGE SCALE GENOMIC DNA]</scope>
    <source>
        <strain evidence="5 6">AG-B5</strain>
    </source>
</reference>
<keyword evidence="1 4" id="KW-0963">Cytoplasm</keyword>
<comment type="similarity">
    <text evidence="4">Belongs to the peptidase T1B family.</text>
</comment>
<dbReference type="Pfam" id="PF00227">
    <property type="entry name" value="Proteasome"/>
    <property type="match status" value="1"/>
</dbReference>
<dbReference type="EMBL" id="JASJQH010000146">
    <property type="protein sequence ID" value="KAK9766547.1"/>
    <property type="molecule type" value="Genomic_DNA"/>
</dbReference>
<protein>
    <recommendedName>
        <fullName evidence="4">Proteasome subunit beta</fullName>
    </recommendedName>
</protein>
<dbReference type="InterPro" id="IPR001353">
    <property type="entry name" value="Proteasome_sua/b"/>
</dbReference>
<accession>A0ABR2WYH2</accession>
<sequence length="236" mass="26220">MSYIIGHPLNHPISNPLQAPIEHKYSPYTDNGGTSLAIAGKDYCVIASDTRQSEGYTINSRDVPKAYQITNKVVIATNGFHADGLALVKRIKQRIEWYKHAHEKEMSIGAIAQMVSIILYSKRFFPYYTFILLGGVDEHGVGAVYSFDPVGSYERETHRAGGSASSLIQPFLDNQVGFKNQQNVVDRDIPAQRAVKIAQDSFTSATERDIHTGDFLQLFIVTSEGVQSKKVPLKKD</sequence>
<dbReference type="PROSITE" id="PS51476">
    <property type="entry name" value="PROTEASOME_BETA_2"/>
    <property type="match status" value="1"/>
</dbReference>
<name>A0ABR2WYH2_9FUNG</name>
<dbReference type="Gene3D" id="3.60.20.10">
    <property type="entry name" value="Glutamine Phosphoribosylpyrophosphate, subunit 1, domain 1"/>
    <property type="match status" value="1"/>
</dbReference>
<keyword evidence="5" id="KW-0378">Hydrolase</keyword>
<evidence type="ECO:0000256" key="4">
    <source>
        <dbReference type="RuleBase" id="RU004203"/>
    </source>
</evidence>
<evidence type="ECO:0000313" key="6">
    <source>
        <dbReference type="Proteomes" id="UP001479436"/>
    </source>
</evidence>
<dbReference type="InterPro" id="IPR016050">
    <property type="entry name" value="Proteasome_bsu_CS"/>
</dbReference>
<comment type="subunit">
    <text evidence="3">The 26S proteasome consists of a 20S proteasome core and two 19S regulatory subunits. The 20S proteasome core is composed of 28 subunits that are arranged in four stacked rings, resulting in a barrel-shaped structure. The two end rings are each formed by seven alpha subunits, and the two central rings are each formed by seven beta subunits. The catalytic chamber with the active sites is on the inside of the barrel.</text>
</comment>
<organism evidence="5 6">
    <name type="scientific">Basidiobolus ranarum</name>
    <dbReference type="NCBI Taxonomy" id="34480"/>
    <lineage>
        <taxon>Eukaryota</taxon>
        <taxon>Fungi</taxon>
        <taxon>Fungi incertae sedis</taxon>
        <taxon>Zoopagomycota</taxon>
        <taxon>Entomophthoromycotina</taxon>
        <taxon>Basidiobolomycetes</taxon>
        <taxon>Basidiobolales</taxon>
        <taxon>Basidiobolaceae</taxon>
        <taxon>Basidiobolus</taxon>
    </lineage>
</organism>
<comment type="subcellular location">
    <subcellularLocation>
        <location evidence="4">Cytoplasm</location>
    </subcellularLocation>
    <subcellularLocation>
        <location evidence="4">Nucleus</location>
    </subcellularLocation>
</comment>
<dbReference type="InterPro" id="IPR029055">
    <property type="entry name" value="Ntn_hydrolases_N"/>
</dbReference>
<keyword evidence="6" id="KW-1185">Reference proteome</keyword>
<evidence type="ECO:0000313" key="5">
    <source>
        <dbReference type="EMBL" id="KAK9766547.1"/>
    </source>
</evidence>